<proteinExistence type="inferred from homology"/>
<evidence type="ECO:0000256" key="1">
    <source>
        <dbReference type="ARBA" id="ARBA00006987"/>
    </source>
</evidence>
<keyword evidence="2" id="KW-0732">Signal</keyword>
<dbReference type="AlphaFoldDB" id="A0A345ZWZ2"/>
<dbReference type="PIRSF" id="PIRSF017082">
    <property type="entry name" value="YflP"/>
    <property type="match status" value="1"/>
</dbReference>
<comment type="similarity">
    <text evidence="1">Belongs to the UPF0065 (bug) family.</text>
</comment>
<keyword evidence="4" id="KW-1185">Reference proteome</keyword>
<dbReference type="InterPro" id="IPR042100">
    <property type="entry name" value="Bug_dom1"/>
</dbReference>
<dbReference type="KEGG" id="ptaw:DW352_13525"/>
<name>A0A345ZWZ2_9HYPH</name>
<dbReference type="InterPro" id="IPR005064">
    <property type="entry name" value="BUG"/>
</dbReference>
<dbReference type="CDD" id="cd07012">
    <property type="entry name" value="PBP2_Bug_TTT"/>
    <property type="match status" value="1"/>
</dbReference>
<reference evidence="3 4" key="1">
    <citation type="submission" date="2018-07" db="EMBL/GenBank/DDBJ databases">
        <authorList>
            <person name="Quirk P.G."/>
            <person name="Krulwich T.A."/>
        </authorList>
    </citation>
    <scope>NUCLEOTIDE SEQUENCE [LARGE SCALE GENOMIC DNA]</scope>
    <source>
        <strain evidence="3 4">CC-BB4</strain>
    </source>
</reference>
<gene>
    <name evidence="3" type="ORF">DW352_13525</name>
</gene>
<evidence type="ECO:0000256" key="2">
    <source>
        <dbReference type="SAM" id="SignalP"/>
    </source>
</evidence>
<feature type="chain" id="PRO_5017030467" evidence="2">
    <location>
        <begin position="31"/>
        <end position="332"/>
    </location>
</feature>
<dbReference type="Gene3D" id="3.40.190.150">
    <property type="entry name" value="Bordetella uptake gene, domain 1"/>
    <property type="match status" value="1"/>
</dbReference>
<dbReference type="Proteomes" id="UP000254889">
    <property type="component" value="Chromosome"/>
</dbReference>
<dbReference type="SUPFAM" id="SSF53850">
    <property type="entry name" value="Periplasmic binding protein-like II"/>
    <property type="match status" value="1"/>
</dbReference>
<feature type="signal peptide" evidence="2">
    <location>
        <begin position="1"/>
        <end position="30"/>
    </location>
</feature>
<dbReference type="OrthoDB" id="9780943at2"/>
<dbReference type="Pfam" id="PF03401">
    <property type="entry name" value="TctC"/>
    <property type="match status" value="1"/>
</dbReference>
<sequence length="332" mass="34908">MGRPMPGSRIAKAAVHVAFCTLIMLSAARAEDPSAYPSHPVRLLAASAPGGNPDVLARLLGNRLSETLGSAFVVENVPGAGGVLAAKQVAAAKPDGYMLMLNDSGGVAINIAMNADANYAIKDFTPITALATLPTVLVVKPSVPAHSLDEFVKLVKSKPGKMSFGSAGAGSIHQLTMVIFAQRAGIEMLHVPYRGGTGLVNALLTGEIDAGWSGIPNVLSLIRDGKVRALCISVLKRDETLPEVPTCDELGYKGFDVATMLGLQGPAGMPPAIVARLQQATAKILREPEMTKRMVTLGMQLQENGTAQYAQFMKDDLARYTAVIDTLHIGKK</sequence>
<dbReference type="PANTHER" id="PTHR42928">
    <property type="entry name" value="TRICARBOXYLATE-BINDING PROTEIN"/>
    <property type="match status" value="1"/>
</dbReference>
<evidence type="ECO:0000313" key="3">
    <source>
        <dbReference type="EMBL" id="AXK81439.1"/>
    </source>
</evidence>
<organism evidence="3 4">
    <name type="scientific">Pseudolabrys taiwanensis</name>
    <dbReference type="NCBI Taxonomy" id="331696"/>
    <lineage>
        <taxon>Bacteria</taxon>
        <taxon>Pseudomonadati</taxon>
        <taxon>Pseudomonadota</taxon>
        <taxon>Alphaproteobacteria</taxon>
        <taxon>Hyphomicrobiales</taxon>
        <taxon>Xanthobacteraceae</taxon>
        <taxon>Pseudolabrys</taxon>
    </lineage>
</organism>
<protein>
    <submittedName>
        <fullName evidence="3">Tripartite tricarboxylate transporter substrate binding protein</fullName>
    </submittedName>
</protein>
<evidence type="ECO:0000313" key="4">
    <source>
        <dbReference type="Proteomes" id="UP000254889"/>
    </source>
</evidence>
<accession>A0A345ZWZ2</accession>
<dbReference type="EMBL" id="CP031417">
    <property type="protein sequence ID" value="AXK81439.1"/>
    <property type="molecule type" value="Genomic_DNA"/>
</dbReference>
<dbReference type="Gene3D" id="3.40.190.10">
    <property type="entry name" value="Periplasmic binding protein-like II"/>
    <property type="match status" value="1"/>
</dbReference>
<dbReference type="PANTHER" id="PTHR42928:SF5">
    <property type="entry name" value="BLR1237 PROTEIN"/>
    <property type="match status" value="1"/>
</dbReference>